<reference evidence="2 3" key="1">
    <citation type="journal article" date="2016" name="Mol. Biol. Evol.">
        <title>Comparative Genomics of Early-Diverging Mushroom-Forming Fungi Provides Insights into the Origins of Lignocellulose Decay Capabilities.</title>
        <authorList>
            <person name="Nagy L.G."/>
            <person name="Riley R."/>
            <person name="Tritt A."/>
            <person name="Adam C."/>
            <person name="Daum C."/>
            <person name="Floudas D."/>
            <person name="Sun H."/>
            <person name="Yadav J.S."/>
            <person name="Pangilinan J."/>
            <person name="Larsson K.H."/>
            <person name="Matsuura K."/>
            <person name="Barry K."/>
            <person name="Labutti K."/>
            <person name="Kuo R."/>
            <person name="Ohm R.A."/>
            <person name="Bhattacharya S.S."/>
            <person name="Shirouzu T."/>
            <person name="Yoshinaga Y."/>
            <person name="Martin F.M."/>
            <person name="Grigoriev I.V."/>
            <person name="Hibbett D.S."/>
        </authorList>
    </citation>
    <scope>NUCLEOTIDE SEQUENCE [LARGE SCALE GENOMIC DNA]</scope>
    <source>
        <strain evidence="2 3">HHB14362 ss-1</strain>
    </source>
</reference>
<dbReference type="AlphaFoldDB" id="A0A165Q4G1"/>
<evidence type="ECO:0000313" key="3">
    <source>
        <dbReference type="Proteomes" id="UP000076761"/>
    </source>
</evidence>
<organism evidence="2 3">
    <name type="scientific">Neolentinus lepideus HHB14362 ss-1</name>
    <dbReference type="NCBI Taxonomy" id="1314782"/>
    <lineage>
        <taxon>Eukaryota</taxon>
        <taxon>Fungi</taxon>
        <taxon>Dikarya</taxon>
        <taxon>Basidiomycota</taxon>
        <taxon>Agaricomycotina</taxon>
        <taxon>Agaricomycetes</taxon>
        <taxon>Gloeophyllales</taxon>
        <taxon>Gloeophyllaceae</taxon>
        <taxon>Neolentinus</taxon>
    </lineage>
</organism>
<proteinExistence type="predicted"/>
<dbReference type="Proteomes" id="UP000076761">
    <property type="component" value="Unassembled WGS sequence"/>
</dbReference>
<evidence type="ECO:0000256" key="1">
    <source>
        <dbReference type="SAM" id="MobiDB-lite"/>
    </source>
</evidence>
<feature type="region of interest" description="Disordered" evidence="1">
    <location>
        <begin position="551"/>
        <end position="572"/>
    </location>
</feature>
<evidence type="ECO:0000313" key="2">
    <source>
        <dbReference type="EMBL" id="KZT21903.1"/>
    </source>
</evidence>
<feature type="compositionally biased region" description="Polar residues" evidence="1">
    <location>
        <begin position="553"/>
        <end position="572"/>
    </location>
</feature>
<gene>
    <name evidence="2" type="ORF">NEOLEDRAFT_1181289</name>
</gene>
<feature type="compositionally biased region" description="Polar residues" evidence="1">
    <location>
        <begin position="28"/>
        <end position="41"/>
    </location>
</feature>
<dbReference type="EMBL" id="KV425601">
    <property type="protein sequence ID" value="KZT21903.1"/>
    <property type="molecule type" value="Genomic_DNA"/>
</dbReference>
<name>A0A165Q4G1_9AGAM</name>
<protein>
    <submittedName>
        <fullName evidence="2">Uncharacterized protein</fullName>
    </submittedName>
</protein>
<feature type="region of interest" description="Disordered" evidence="1">
    <location>
        <begin position="1"/>
        <end position="42"/>
    </location>
</feature>
<accession>A0A165Q4G1</accession>
<sequence length="692" mass="75279">MSKRVHPIGQVATSSSFVSPHPPLGPSNRLNRPSRQLTRQPSPYFVDVTHRTQIQNDFRPLAPAILLGGDENAPPDIHGWPYSTVAYSPVAPIQPARRDSLQYSRPREPASKSDFVDVMYRTEVQDQYRSTALAILPEGDENAPPDIHGWPYSMTAYSTVPPFQPARRDAPLYPRPQELVSQSDFVDVMHRTEIEHPWSPLAAAILPRGDENASLDIHGWPYSTTAYSPVPPVEPARRDAPPYSQSREPVSETVLGKRKASEDDTLSSTWEEVFMAEKRWLDAVVTPKRFSANEHQSLPGSSGNLDHLSMWDESNSSPLPPVLNSITDSLLEIETVIAFLSEPPAAPSAMTEDQFLERTSTRAEFVDLSSAAYNPLDIDSRTPAESSLAGMLHNQSRAASAPMQASESSDLAGDIVALMSSFDDPPLASDTLSVGQEAYDEFTCLSLLAETSANISSLGTSCEQPLFTEALSFFTWPDDIFAAAAEEPTNTSSELQAPPGCDLGNGLAFPLFWSSDGLSPFAAQHEHLRSCNSMGHDVLSLSSTPMALVAPRPTQSMPQSAGHSLSEETSGAATALSPIAGDVWPDNNALASPANDGNNRSYKCVFPSCPAILALANIDAHIASHYPGVKTKEMVKCGSPGCGSAMQLRSMWKHVRLSHYDAHRTDCPHCGRPQRSSGWDMKRHLKKCKGLS</sequence>
<dbReference type="InParanoid" id="A0A165Q4G1"/>
<feature type="region of interest" description="Disordered" evidence="1">
    <location>
        <begin position="231"/>
        <end position="260"/>
    </location>
</feature>
<keyword evidence="3" id="KW-1185">Reference proteome</keyword>